<gene>
    <name evidence="10" type="ORF">DAD186_08010</name>
</gene>
<organism evidence="10 11">
    <name type="scientific">Dermabacter vaginalis</name>
    <dbReference type="NCBI Taxonomy" id="1630135"/>
    <lineage>
        <taxon>Bacteria</taxon>
        <taxon>Bacillati</taxon>
        <taxon>Actinomycetota</taxon>
        <taxon>Actinomycetes</taxon>
        <taxon>Micrococcales</taxon>
        <taxon>Dermabacteraceae</taxon>
        <taxon>Dermabacter</taxon>
    </lineage>
</organism>
<dbReference type="Proteomes" id="UP000092596">
    <property type="component" value="Chromosome"/>
</dbReference>
<evidence type="ECO:0000256" key="4">
    <source>
        <dbReference type="ARBA" id="ARBA00022692"/>
    </source>
</evidence>
<feature type="transmembrane region" description="Helical" evidence="8">
    <location>
        <begin position="163"/>
        <end position="181"/>
    </location>
</feature>
<evidence type="ECO:0000256" key="7">
    <source>
        <dbReference type="ARBA" id="ARBA00023136"/>
    </source>
</evidence>
<accession>A0A1B0ZHE2</accession>
<dbReference type="Pfam" id="PF00528">
    <property type="entry name" value="BPD_transp_1"/>
    <property type="match status" value="1"/>
</dbReference>
<dbReference type="SUPFAM" id="SSF161098">
    <property type="entry name" value="MetI-like"/>
    <property type="match status" value="1"/>
</dbReference>
<dbReference type="STRING" id="1630135.DAD186_08010"/>
<evidence type="ECO:0000256" key="6">
    <source>
        <dbReference type="ARBA" id="ARBA00022989"/>
    </source>
</evidence>
<evidence type="ECO:0000259" key="9">
    <source>
        <dbReference type="PROSITE" id="PS50928"/>
    </source>
</evidence>
<name>A0A1B0ZHE2_9MICO</name>
<evidence type="ECO:0000256" key="1">
    <source>
        <dbReference type="ARBA" id="ARBA00004651"/>
    </source>
</evidence>
<keyword evidence="4 8" id="KW-0812">Transmembrane</keyword>
<dbReference type="EMBL" id="CP012117">
    <property type="protein sequence ID" value="ANP27351.1"/>
    <property type="molecule type" value="Genomic_DNA"/>
</dbReference>
<dbReference type="PANTHER" id="PTHR30614">
    <property type="entry name" value="MEMBRANE COMPONENT OF AMINO ACID ABC TRANSPORTER"/>
    <property type="match status" value="1"/>
</dbReference>
<keyword evidence="5" id="KW-0029">Amino-acid transport</keyword>
<evidence type="ECO:0000313" key="10">
    <source>
        <dbReference type="EMBL" id="ANP27351.1"/>
    </source>
</evidence>
<evidence type="ECO:0000256" key="8">
    <source>
        <dbReference type="RuleBase" id="RU363032"/>
    </source>
</evidence>
<sequence>MNFDLSRALEVWSGALGPMLLATLKVTIPLSLIAFAISLVLAVLAASARLSRFRPLKAIAWLYVWVFRGTPLLVQLFIVFYGLPKVFPGLMLNPWTAAVGTLALNCGAYASEAVRASILSIPRGQYEAAATLDLDQRTTFFKVIAPQAFRIALPPLSNDFIDLVKGTSLVSTITLLDMFMVAQQRAAATFEPFYLYILVAAIYLALVSVLSLLQAWLEKKASVYVERD</sequence>
<dbReference type="PANTHER" id="PTHR30614:SF0">
    <property type="entry name" value="L-CYSTINE TRANSPORT SYSTEM PERMEASE PROTEIN TCYL"/>
    <property type="match status" value="1"/>
</dbReference>
<dbReference type="CDD" id="cd06261">
    <property type="entry name" value="TM_PBP2"/>
    <property type="match status" value="1"/>
</dbReference>
<comment type="subcellular location">
    <subcellularLocation>
        <location evidence="1 8">Cell membrane</location>
        <topology evidence="1 8">Multi-pass membrane protein</topology>
    </subcellularLocation>
</comment>
<evidence type="ECO:0000256" key="2">
    <source>
        <dbReference type="ARBA" id="ARBA00022448"/>
    </source>
</evidence>
<dbReference type="GO" id="GO:0022857">
    <property type="term" value="F:transmembrane transporter activity"/>
    <property type="evidence" value="ECO:0007669"/>
    <property type="project" value="InterPro"/>
</dbReference>
<keyword evidence="6 8" id="KW-1133">Transmembrane helix</keyword>
<dbReference type="InterPro" id="IPR043429">
    <property type="entry name" value="ArtM/GltK/GlnP/TcyL/YhdX-like"/>
</dbReference>
<dbReference type="KEGG" id="dva:DAD186_08010"/>
<dbReference type="RefSeq" id="WP_065247574.1">
    <property type="nucleotide sequence ID" value="NZ_CP012117.1"/>
</dbReference>
<dbReference type="PROSITE" id="PS50928">
    <property type="entry name" value="ABC_TM1"/>
    <property type="match status" value="1"/>
</dbReference>
<protein>
    <submittedName>
        <fullName evidence="10">His/Glu/Gln/Arg/opine family amino ABC transporter, permease, 3-TM region</fullName>
    </submittedName>
</protein>
<feature type="transmembrane region" description="Helical" evidence="8">
    <location>
        <begin position="193"/>
        <end position="217"/>
    </location>
</feature>
<reference evidence="10 11" key="1">
    <citation type="submission" date="2015-06" db="EMBL/GenBank/DDBJ databases">
        <title>Investigation of pathophysiology for high-risk pregnancy and development of treatment modality based on it.</title>
        <authorList>
            <person name="Kim B.-C."/>
            <person name="Lim S."/>
        </authorList>
    </citation>
    <scope>NUCLEOTIDE SEQUENCE [LARGE SCALE GENOMIC DNA]</scope>
    <source>
        <strain evidence="10 11">AD1-86</strain>
    </source>
</reference>
<evidence type="ECO:0000256" key="5">
    <source>
        <dbReference type="ARBA" id="ARBA00022970"/>
    </source>
</evidence>
<dbReference type="InterPro" id="IPR000515">
    <property type="entry name" value="MetI-like"/>
</dbReference>
<dbReference type="AlphaFoldDB" id="A0A1B0ZHE2"/>
<keyword evidence="7 8" id="KW-0472">Membrane</keyword>
<keyword evidence="3" id="KW-1003">Cell membrane</keyword>
<dbReference type="PATRIC" id="fig|1630135.4.peg.803"/>
<feature type="transmembrane region" description="Helical" evidence="8">
    <location>
        <begin position="58"/>
        <end position="83"/>
    </location>
</feature>
<evidence type="ECO:0000313" key="11">
    <source>
        <dbReference type="Proteomes" id="UP000092596"/>
    </source>
</evidence>
<dbReference type="InterPro" id="IPR010065">
    <property type="entry name" value="AA_ABC_transptr_permease_3TM"/>
</dbReference>
<dbReference type="NCBIfam" id="TIGR01726">
    <property type="entry name" value="HEQRo_perm_3TM"/>
    <property type="match status" value="1"/>
</dbReference>
<feature type="transmembrane region" description="Helical" evidence="8">
    <location>
        <begin position="20"/>
        <end position="46"/>
    </location>
</feature>
<dbReference type="GO" id="GO:0043190">
    <property type="term" value="C:ATP-binding cassette (ABC) transporter complex"/>
    <property type="evidence" value="ECO:0007669"/>
    <property type="project" value="InterPro"/>
</dbReference>
<keyword evidence="2 8" id="KW-0813">Transport</keyword>
<comment type="similarity">
    <text evidence="8">Belongs to the binding-protein-dependent transport system permease family.</text>
</comment>
<dbReference type="InterPro" id="IPR035906">
    <property type="entry name" value="MetI-like_sf"/>
</dbReference>
<dbReference type="Gene3D" id="1.10.3720.10">
    <property type="entry name" value="MetI-like"/>
    <property type="match status" value="1"/>
</dbReference>
<dbReference type="GO" id="GO:0006865">
    <property type="term" value="P:amino acid transport"/>
    <property type="evidence" value="ECO:0007669"/>
    <property type="project" value="UniProtKB-KW"/>
</dbReference>
<feature type="domain" description="ABC transmembrane type-1" evidence="9">
    <location>
        <begin position="20"/>
        <end position="214"/>
    </location>
</feature>
<evidence type="ECO:0000256" key="3">
    <source>
        <dbReference type="ARBA" id="ARBA00022475"/>
    </source>
</evidence>
<proteinExistence type="inferred from homology"/>